<gene>
    <name evidence="1" type="ordered locus">TCELL_0029</name>
</gene>
<name>I3TCG6_THEC1</name>
<evidence type="ECO:0000313" key="1">
    <source>
        <dbReference type="EMBL" id="AFK50454.1"/>
    </source>
</evidence>
<dbReference type="GeneID" id="13012296"/>
<keyword evidence="2" id="KW-1185">Reference proteome</keyword>
<dbReference type="SUPFAM" id="SSF158997">
    <property type="entry name" value="Trm112p-like"/>
    <property type="match status" value="1"/>
</dbReference>
<dbReference type="InParanoid" id="I3TCG6"/>
<dbReference type="Gene3D" id="2.20.25.10">
    <property type="match status" value="1"/>
</dbReference>
<protein>
    <recommendedName>
        <fullName evidence="3">Trm112 family protein</fullName>
    </recommendedName>
</protein>
<dbReference type="Pfam" id="PF03966">
    <property type="entry name" value="Trm112p"/>
    <property type="match status" value="1"/>
</dbReference>
<proteinExistence type="predicted"/>
<reference evidence="1 2" key="1">
    <citation type="journal article" date="2012" name="J. Bacteriol.">
        <title>Complete genome sequence of the hyperthermophilic cellulolytic Crenarchaeon 'Thermogladius cellulolyticus' 1633.</title>
        <authorList>
            <person name="Mardanov A.V."/>
            <person name="Kochetkova T.V."/>
            <person name="Beletsky A.V."/>
            <person name="Bonch-Osmolovskaya E.A."/>
            <person name="Ravin N.V."/>
            <person name="Skryabin K.G."/>
        </authorList>
    </citation>
    <scope>NUCLEOTIDE SEQUENCE [LARGE SCALE GENOMIC DNA]</scope>
    <source>
        <strain evidence="2">DSM 22663 / VKM B-2946 / 1633</strain>
    </source>
</reference>
<evidence type="ECO:0000313" key="2">
    <source>
        <dbReference type="Proteomes" id="UP000005270"/>
    </source>
</evidence>
<dbReference type="InterPro" id="IPR005651">
    <property type="entry name" value="Trm112-like"/>
</dbReference>
<organism evidence="1 2">
    <name type="scientific">Thermogladius calderae (strain DSM 22663 / VKM B-2946 / 1633)</name>
    <dbReference type="NCBI Taxonomy" id="1184251"/>
    <lineage>
        <taxon>Archaea</taxon>
        <taxon>Thermoproteota</taxon>
        <taxon>Thermoprotei</taxon>
        <taxon>Desulfurococcales</taxon>
        <taxon>Desulfurococcaceae</taxon>
        <taxon>Thermogladius</taxon>
    </lineage>
</organism>
<evidence type="ECO:0008006" key="3">
    <source>
        <dbReference type="Google" id="ProtNLM"/>
    </source>
</evidence>
<accession>I3TCG6</accession>
<dbReference type="AlphaFoldDB" id="I3TCG6"/>
<dbReference type="KEGG" id="thg:TCELL_0029"/>
<dbReference type="Proteomes" id="UP000005270">
    <property type="component" value="Chromosome"/>
</dbReference>
<dbReference type="STRING" id="1184251.TCELL_0029"/>
<sequence length="133" mass="15370">MMRYWGVDFIRCVECKHHPLQLVVIETEEQDVDTTGLEFPICRNYCAYLNKPVVKGEQYPCDKCLRVGIKTGVLYCPSCGRWYPIKNGIVYLLPDKKRKAESDLKFLETYRDKLPSHVVYEGKPFNLSKTSGG</sequence>
<dbReference type="HOGENOM" id="CLU_155659_4_3_2"/>
<dbReference type="OrthoDB" id="6467at2157"/>
<dbReference type="RefSeq" id="WP_014736705.1">
    <property type="nucleotide sequence ID" value="NC_017954.1"/>
</dbReference>
<dbReference type="EMBL" id="CP003531">
    <property type="protein sequence ID" value="AFK50454.1"/>
    <property type="molecule type" value="Genomic_DNA"/>
</dbReference>
<dbReference type="eggNOG" id="arCOG04124">
    <property type="taxonomic scope" value="Archaea"/>
</dbReference>